<evidence type="ECO:0000256" key="1">
    <source>
        <dbReference type="ARBA" id="ARBA00022729"/>
    </source>
</evidence>
<dbReference type="InterPro" id="IPR006146">
    <property type="entry name" value="5'-Nucleotdase_CS"/>
</dbReference>
<dbReference type="Proteomes" id="UP000624041">
    <property type="component" value="Unassembled WGS sequence"/>
</dbReference>
<dbReference type="PANTHER" id="PTHR11575:SF24">
    <property type="entry name" value="5'-NUCLEOTIDASE"/>
    <property type="match status" value="1"/>
</dbReference>
<gene>
    <name evidence="5" type="ORF">GCM10007971_03150</name>
</gene>
<feature type="chain" id="PRO_5037640728" description="Bifunctional metallophosphatase/5'-nucleotidase" evidence="2">
    <location>
        <begin position="29"/>
        <end position="869"/>
    </location>
</feature>
<dbReference type="PROSITE" id="PS00785">
    <property type="entry name" value="5_NUCLEOTIDASE_1"/>
    <property type="match status" value="1"/>
</dbReference>
<dbReference type="SUPFAM" id="SSF55816">
    <property type="entry name" value="5'-nucleotidase (syn. UDP-sugar hydrolase), C-terminal domain"/>
    <property type="match status" value="1"/>
</dbReference>
<dbReference type="Pfam" id="PF04122">
    <property type="entry name" value="CW_binding_2"/>
    <property type="match status" value="3"/>
</dbReference>
<evidence type="ECO:0000259" key="3">
    <source>
        <dbReference type="Pfam" id="PF00149"/>
    </source>
</evidence>
<reference evidence="5" key="1">
    <citation type="journal article" date="2014" name="Int. J. Syst. Evol. Microbiol.">
        <title>Complete genome sequence of Corynebacterium casei LMG S-19264T (=DSM 44701T), isolated from a smear-ripened cheese.</title>
        <authorList>
            <consortium name="US DOE Joint Genome Institute (JGI-PGF)"/>
            <person name="Walter F."/>
            <person name="Albersmeier A."/>
            <person name="Kalinowski J."/>
            <person name="Ruckert C."/>
        </authorList>
    </citation>
    <scope>NUCLEOTIDE SEQUENCE</scope>
    <source>
        <strain evidence="5">JCM 17251</strain>
    </source>
</reference>
<proteinExistence type="predicted"/>
<dbReference type="InterPro" id="IPR004843">
    <property type="entry name" value="Calcineurin-like_PHP"/>
</dbReference>
<keyword evidence="1 2" id="KW-0732">Signal</keyword>
<name>A0A918CYR7_9BACI</name>
<feature type="domain" description="Calcineurin-like phosphoesterase" evidence="3">
    <location>
        <begin position="349"/>
        <end position="568"/>
    </location>
</feature>
<dbReference type="PRINTS" id="PR01607">
    <property type="entry name" value="APYRASEFAMLY"/>
</dbReference>
<evidence type="ECO:0000313" key="5">
    <source>
        <dbReference type="EMBL" id="GGN50042.1"/>
    </source>
</evidence>
<dbReference type="Gene3D" id="3.90.780.10">
    <property type="entry name" value="5'-Nucleotidase, C-terminal domain"/>
    <property type="match status" value="1"/>
</dbReference>
<organism evidence="5 6">
    <name type="scientific">Oceanobacillus indicireducens</name>
    <dbReference type="NCBI Taxonomy" id="1004261"/>
    <lineage>
        <taxon>Bacteria</taxon>
        <taxon>Bacillati</taxon>
        <taxon>Bacillota</taxon>
        <taxon>Bacilli</taxon>
        <taxon>Bacillales</taxon>
        <taxon>Bacillaceae</taxon>
        <taxon>Oceanobacillus</taxon>
    </lineage>
</organism>
<feature type="signal peptide" evidence="2">
    <location>
        <begin position="1"/>
        <end position="28"/>
    </location>
</feature>
<evidence type="ECO:0008006" key="7">
    <source>
        <dbReference type="Google" id="ProtNLM"/>
    </source>
</evidence>
<dbReference type="InterPro" id="IPR007253">
    <property type="entry name" value="Cell_wall-bd_2"/>
</dbReference>
<dbReference type="GO" id="GO:0009166">
    <property type="term" value="P:nucleotide catabolic process"/>
    <property type="evidence" value="ECO:0007669"/>
    <property type="project" value="InterPro"/>
</dbReference>
<dbReference type="EMBL" id="BMOS01000002">
    <property type="protein sequence ID" value="GGN50042.1"/>
    <property type="molecule type" value="Genomic_DNA"/>
</dbReference>
<dbReference type="Pfam" id="PF02872">
    <property type="entry name" value="5_nucleotid_C"/>
    <property type="match status" value="1"/>
</dbReference>
<feature type="domain" description="5'-Nucleotidase C-terminal" evidence="4">
    <location>
        <begin position="673"/>
        <end position="824"/>
    </location>
</feature>
<keyword evidence="6" id="KW-1185">Reference proteome</keyword>
<dbReference type="Gene3D" id="3.60.21.10">
    <property type="match status" value="1"/>
</dbReference>
<dbReference type="InterPro" id="IPR029052">
    <property type="entry name" value="Metallo-depent_PP-like"/>
</dbReference>
<dbReference type="PANTHER" id="PTHR11575">
    <property type="entry name" value="5'-NUCLEOTIDASE-RELATED"/>
    <property type="match status" value="1"/>
</dbReference>
<dbReference type="Gene3D" id="3.40.50.12090">
    <property type="match status" value="2"/>
</dbReference>
<comment type="caution">
    <text evidence="5">The sequence shown here is derived from an EMBL/GenBank/DDBJ whole genome shotgun (WGS) entry which is preliminary data.</text>
</comment>
<accession>A0A918CYR7</accession>
<dbReference type="InterPro" id="IPR008334">
    <property type="entry name" value="5'-Nucleotdase_C"/>
</dbReference>
<reference evidence="5" key="2">
    <citation type="submission" date="2020-09" db="EMBL/GenBank/DDBJ databases">
        <authorList>
            <person name="Sun Q."/>
            <person name="Ohkuma M."/>
        </authorList>
    </citation>
    <scope>NUCLEOTIDE SEQUENCE</scope>
    <source>
        <strain evidence="5">JCM 17251</strain>
    </source>
</reference>
<dbReference type="AlphaFoldDB" id="A0A918CYR7"/>
<evidence type="ECO:0000313" key="6">
    <source>
        <dbReference type="Proteomes" id="UP000624041"/>
    </source>
</evidence>
<protein>
    <recommendedName>
        <fullName evidence="7">Bifunctional metallophosphatase/5'-nucleotidase</fullName>
    </recommendedName>
</protein>
<evidence type="ECO:0000259" key="4">
    <source>
        <dbReference type="Pfam" id="PF02872"/>
    </source>
</evidence>
<dbReference type="InterPro" id="IPR036907">
    <property type="entry name" value="5'-Nucleotdase_C_sf"/>
</dbReference>
<dbReference type="InterPro" id="IPR006179">
    <property type="entry name" value="5_nucleotidase/apyrase"/>
</dbReference>
<dbReference type="GO" id="GO:0000166">
    <property type="term" value="F:nucleotide binding"/>
    <property type="evidence" value="ECO:0007669"/>
    <property type="project" value="InterPro"/>
</dbReference>
<dbReference type="GO" id="GO:0016788">
    <property type="term" value="F:hydrolase activity, acting on ester bonds"/>
    <property type="evidence" value="ECO:0007669"/>
    <property type="project" value="InterPro"/>
</dbReference>
<evidence type="ECO:0000256" key="2">
    <source>
        <dbReference type="SAM" id="SignalP"/>
    </source>
</evidence>
<dbReference type="SUPFAM" id="SSF56300">
    <property type="entry name" value="Metallo-dependent phosphatases"/>
    <property type="match status" value="1"/>
</dbReference>
<sequence>MSFKRKMVAGLSAAAIVASGTMSLNVLADPIQPEQPRAEAQYKAEIIERIYGADRYRTSIEISQAGWADGSAEKVIIANGLEFADALAGVPLAYAWDAPILLTPNDSFLNDTLEELERLGASEVHILGGKTAVSDEAAEVIEKAGYNVTRIAGDTRYETAAQIAAELTDGKAEKAVVASGQSFADALSIAGIAAQEGIPVLLSLSDRLPEATNVELEKLGVNETIIIGGENVISKDVANELPRPERIRGKDRYEINIALLEAFNVNPENVYVASGKDYADALTGGVLTAKEGAALTLVHDRLPASLATYLEENEPEEVSIFGGQSAVNSSIYEQLQGYVKPEEENFNLTIMHTNDTHANLDEVAKRATAVNNVRAENPEALLLDAGDVFTGTLYFNEFLGQADLEFMNYMEYDAMTFGNHEFDLGSSPEGHQALVDFVKGAMFPFVSSNVDFSKDEKFTGLFSDLLSSDPANGKIYNGIIKEVEGEQVGIFGLTTVDTVGISSPVDIEFEDYLEEAEKAVQAFEDQGVNKIVAITHIGFDDNPAVDNDLELAKQIDGVDVIVGGHSHTVLEEPVIVDTDESGAAKDPTIIVQTGNGNANLGLLDVEFDENGVVVTQTGKLIPVSEQEEDPEAALLLEKYKEQVEEVAQEEIGVTLEEPLTNPRTGDKGSETGESVRKNETILGNVITDGMLQAAKVYDENVIMALQNGGGIRAPIDAGPVTVGEVIAVLPFGNTLAVMDVTGAELKEAFEISVGNYPSENGGFLHVAGGKVEFDASEPAGSRVISLKYETADGSFLEVEDKETYTIATNAFTAKGGDGFTVFEEAYAEGRVTDLGQSDWENFRDQLVRLGSDNIPTEKEGRITVVSEQE</sequence>
<dbReference type="GO" id="GO:0046872">
    <property type="term" value="F:metal ion binding"/>
    <property type="evidence" value="ECO:0007669"/>
    <property type="project" value="InterPro"/>
</dbReference>
<dbReference type="RefSeq" id="WP_188855772.1">
    <property type="nucleotide sequence ID" value="NZ_BMOS01000002.1"/>
</dbReference>
<dbReference type="Pfam" id="PF00149">
    <property type="entry name" value="Metallophos"/>
    <property type="match status" value="1"/>
</dbReference>